<dbReference type="Proteomes" id="UP000034103">
    <property type="component" value="Chromosome"/>
</dbReference>
<dbReference type="EMBL" id="CP011304">
    <property type="protein sequence ID" value="AKE65087.1"/>
    <property type="molecule type" value="Genomic_DNA"/>
</dbReference>
<evidence type="ECO:0000313" key="1">
    <source>
        <dbReference type="EMBL" id="AKE65087.1"/>
    </source>
</evidence>
<sequence>MTKNIDKTLYNRLKQRYLTKSGGIGFWIEFTKRQDLVP</sequence>
<gene>
    <name evidence="1" type="ORF">MYAER_2747</name>
</gene>
<dbReference type="HOGENOM" id="CLU_3330143_0_0_3"/>
<accession>A0A0F6U5F5</accession>
<reference evidence="1 2" key="1">
    <citation type="journal article" date="2015" name="Genome Announc.">
        <title>Complete Genome Sequence of Microcystis aeruginosa NIES-2549, a Bloom-Forming Cyanobacterium from Lake Kasumigaura, Japan.</title>
        <authorList>
            <person name="Yamaguchi H."/>
            <person name="Suzuki S."/>
            <person name="Tanabe Y."/>
            <person name="Osana Y."/>
            <person name="Shimura Y."/>
            <person name="Ishida K."/>
            <person name="Kawachi M."/>
        </authorList>
    </citation>
    <scope>NUCLEOTIDE SEQUENCE [LARGE SCALE GENOMIC DNA]</scope>
    <source>
        <strain evidence="1 2">NIES-2549</strain>
    </source>
</reference>
<evidence type="ECO:0000313" key="2">
    <source>
        <dbReference type="Proteomes" id="UP000034103"/>
    </source>
</evidence>
<name>A0A0F6U5F5_MICAE</name>
<protein>
    <submittedName>
        <fullName evidence="1">Uncharacterized protein</fullName>
    </submittedName>
</protein>
<organism evidence="1 2">
    <name type="scientific">Microcystis aeruginosa NIES-2549</name>
    <dbReference type="NCBI Taxonomy" id="1641812"/>
    <lineage>
        <taxon>Bacteria</taxon>
        <taxon>Bacillati</taxon>
        <taxon>Cyanobacteriota</taxon>
        <taxon>Cyanophyceae</taxon>
        <taxon>Oscillatoriophycideae</taxon>
        <taxon>Chroococcales</taxon>
        <taxon>Microcystaceae</taxon>
        <taxon>Microcystis</taxon>
    </lineage>
</organism>
<proteinExistence type="predicted"/>
<dbReference type="AlphaFoldDB" id="A0A0F6U5F5"/>
<dbReference type="PATRIC" id="fig|1641812.3.peg.2843"/>